<dbReference type="VEuPathDB" id="AmoebaDB:EIN_221330"/>
<dbReference type="Proteomes" id="UP000014680">
    <property type="component" value="Unassembled WGS sequence"/>
</dbReference>
<proteinExistence type="predicted"/>
<protein>
    <submittedName>
        <fullName evidence="1">Uncharacterized protein</fullName>
    </submittedName>
</protein>
<dbReference type="AlphaFoldDB" id="A0A0A1U5D3"/>
<name>A0A0A1U5D3_ENTIV</name>
<sequence>MEPNIHQPRVKECKTQQNANKRIERRGSQEMIVLVLISRFGNTIHFSKPKKGSKALPYVQVKKIEGGIGELFQDDQSFEDKCTKNGKRDKEIFTALSMECFVEIIERFGVQLKTKLRQTSQNRPKFKKITSFTLDKDYIITNDLIYEIGKEILFEVVQHLRSGSCGIVFDFHTFRGLKVDWGKETALFFQKVEEINTLDSIHCETPNPITENKETRDFVSTQTYEVPFDSVNYFALQYMECKEDDMQIEKESRENE</sequence>
<dbReference type="OrthoDB" id="10292434at2759"/>
<gene>
    <name evidence="1" type="ORF">EIN_221330</name>
</gene>
<dbReference type="GeneID" id="14887057"/>
<evidence type="ECO:0000313" key="1">
    <source>
        <dbReference type="EMBL" id="ELP88040.1"/>
    </source>
</evidence>
<dbReference type="OMA" id="YMECKED"/>
<evidence type="ECO:0000313" key="2">
    <source>
        <dbReference type="Proteomes" id="UP000014680"/>
    </source>
</evidence>
<dbReference type="EMBL" id="KB206756">
    <property type="protein sequence ID" value="ELP88040.1"/>
    <property type="molecule type" value="Genomic_DNA"/>
</dbReference>
<organism evidence="1 2">
    <name type="scientific">Entamoeba invadens IP1</name>
    <dbReference type="NCBI Taxonomy" id="370355"/>
    <lineage>
        <taxon>Eukaryota</taxon>
        <taxon>Amoebozoa</taxon>
        <taxon>Evosea</taxon>
        <taxon>Archamoebae</taxon>
        <taxon>Mastigamoebida</taxon>
        <taxon>Entamoebidae</taxon>
        <taxon>Entamoeba</taxon>
    </lineage>
</organism>
<dbReference type="KEGG" id="eiv:EIN_221330"/>
<keyword evidence="2" id="KW-1185">Reference proteome</keyword>
<reference evidence="1 2" key="1">
    <citation type="submission" date="2012-10" db="EMBL/GenBank/DDBJ databases">
        <authorList>
            <person name="Zafar N."/>
            <person name="Inman J."/>
            <person name="Hall N."/>
            <person name="Lorenzi H."/>
            <person name="Caler E."/>
        </authorList>
    </citation>
    <scope>NUCLEOTIDE SEQUENCE [LARGE SCALE GENOMIC DNA]</scope>
    <source>
        <strain evidence="1 2">IP1</strain>
    </source>
</reference>
<accession>A0A0A1U5D3</accession>
<dbReference type="RefSeq" id="XP_004254811.1">
    <property type="nucleotide sequence ID" value="XM_004254763.1"/>
</dbReference>